<feature type="transmembrane region" description="Helical" evidence="6">
    <location>
        <begin position="165"/>
        <end position="183"/>
    </location>
</feature>
<evidence type="ECO:0000256" key="3">
    <source>
        <dbReference type="ARBA" id="ARBA00022692"/>
    </source>
</evidence>
<evidence type="ECO:0000256" key="1">
    <source>
        <dbReference type="ARBA" id="ARBA00004141"/>
    </source>
</evidence>
<reference evidence="7" key="2">
    <citation type="submission" date="2021-04" db="EMBL/GenBank/DDBJ databases">
        <authorList>
            <person name="Gilroy R."/>
        </authorList>
    </citation>
    <scope>NUCLEOTIDE SEQUENCE</scope>
    <source>
        <strain evidence="7">ChiBcec1-1093</strain>
    </source>
</reference>
<evidence type="ECO:0000313" key="8">
    <source>
        <dbReference type="Proteomes" id="UP000824101"/>
    </source>
</evidence>
<keyword evidence="4 6" id="KW-1133">Transmembrane helix</keyword>
<feature type="transmembrane region" description="Helical" evidence="6">
    <location>
        <begin position="228"/>
        <end position="249"/>
    </location>
</feature>
<feature type="transmembrane region" description="Helical" evidence="6">
    <location>
        <begin position="63"/>
        <end position="88"/>
    </location>
</feature>
<dbReference type="PANTHER" id="PTHR21716:SF68">
    <property type="entry name" value="TRANSPORT PROTEIN YTVI-RELATED"/>
    <property type="match status" value="1"/>
</dbReference>
<evidence type="ECO:0000256" key="6">
    <source>
        <dbReference type="SAM" id="Phobius"/>
    </source>
</evidence>
<name>A0A9D2GJ99_9FIRM</name>
<protein>
    <submittedName>
        <fullName evidence="7">AI-2E family transporter</fullName>
    </submittedName>
</protein>
<feature type="transmembrane region" description="Helical" evidence="6">
    <location>
        <begin position="322"/>
        <end position="343"/>
    </location>
</feature>
<evidence type="ECO:0000256" key="5">
    <source>
        <dbReference type="ARBA" id="ARBA00023136"/>
    </source>
</evidence>
<reference evidence="7" key="1">
    <citation type="journal article" date="2021" name="PeerJ">
        <title>Extensive microbial diversity within the chicken gut microbiome revealed by metagenomics and culture.</title>
        <authorList>
            <person name="Gilroy R."/>
            <person name="Ravi A."/>
            <person name="Getino M."/>
            <person name="Pursley I."/>
            <person name="Horton D.L."/>
            <person name="Alikhan N.F."/>
            <person name="Baker D."/>
            <person name="Gharbi K."/>
            <person name="Hall N."/>
            <person name="Watson M."/>
            <person name="Adriaenssens E.M."/>
            <person name="Foster-Nyarko E."/>
            <person name="Jarju S."/>
            <person name="Secka A."/>
            <person name="Antonio M."/>
            <person name="Oren A."/>
            <person name="Chaudhuri R.R."/>
            <person name="La Ragione R."/>
            <person name="Hildebrand F."/>
            <person name="Pallen M.J."/>
        </authorList>
    </citation>
    <scope>NUCLEOTIDE SEQUENCE</scope>
    <source>
        <strain evidence="7">ChiBcec1-1093</strain>
    </source>
</reference>
<dbReference type="Proteomes" id="UP000824101">
    <property type="component" value="Unassembled WGS sequence"/>
</dbReference>
<keyword evidence="5 6" id="KW-0472">Membrane</keyword>
<dbReference type="InterPro" id="IPR002549">
    <property type="entry name" value="AI-2E-like"/>
</dbReference>
<dbReference type="EMBL" id="DXBC01000115">
    <property type="protein sequence ID" value="HIZ79586.1"/>
    <property type="molecule type" value="Genomic_DNA"/>
</dbReference>
<dbReference type="PANTHER" id="PTHR21716">
    <property type="entry name" value="TRANSMEMBRANE PROTEIN"/>
    <property type="match status" value="1"/>
</dbReference>
<gene>
    <name evidence="7" type="ORF">IAA17_07350</name>
</gene>
<accession>A0A9D2GJ99</accession>
<feature type="transmembrane region" description="Helical" evidence="6">
    <location>
        <begin position="36"/>
        <end position="51"/>
    </location>
</feature>
<comment type="similarity">
    <text evidence="2">Belongs to the autoinducer-2 exporter (AI-2E) (TC 2.A.86) family.</text>
</comment>
<feature type="transmembrane region" description="Helical" evidence="6">
    <location>
        <begin position="290"/>
        <end position="310"/>
    </location>
</feature>
<evidence type="ECO:0000256" key="2">
    <source>
        <dbReference type="ARBA" id="ARBA00009773"/>
    </source>
</evidence>
<dbReference type="GO" id="GO:0055085">
    <property type="term" value="P:transmembrane transport"/>
    <property type="evidence" value="ECO:0007669"/>
    <property type="project" value="TreeGrafter"/>
</dbReference>
<proteinExistence type="inferred from homology"/>
<evidence type="ECO:0000256" key="4">
    <source>
        <dbReference type="ARBA" id="ARBA00022989"/>
    </source>
</evidence>
<sequence length="373" mass="41172">MGNVWKENQKKILTVCAAGIGVYVGFRYLFPLVSPFLLAFCIVYLLNPWLNRIQKRTHIKKEVLLALVLVLAAVLVLGLLAALLQYAAGEAGTLVENWDGISRQVGGQIEIFFGDCCMFMEEHFGLDAGKVEQVVLERVEVFIEELRVELVPNLMKESWWYVRKLISAAAFLGVGFIASLLLCRDYDSLMQSFRQSGKEAGEREKPGNRLLTAVLAAAERILRVVVEYVKAQVLILLVIMAVASAGLWLGKVGNAFVLGFFAGILDALPFIGTGIILLPTALWQLICGRVGTALWCLAVYICCVGAREFLEPKLMGKRTGVYPVFMLLSVYAGVKLFGLSGILKGPLSLVVLMELFGKREEETRRESSGEKDS</sequence>
<comment type="caution">
    <text evidence="7">The sequence shown here is derived from an EMBL/GenBank/DDBJ whole genome shotgun (WGS) entry which is preliminary data.</text>
</comment>
<keyword evidence="3 6" id="KW-0812">Transmembrane</keyword>
<comment type="subcellular location">
    <subcellularLocation>
        <location evidence="1">Membrane</location>
        <topology evidence="1">Multi-pass membrane protein</topology>
    </subcellularLocation>
</comment>
<feature type="transmembrane region" description="Helical" evidence="6">
    <location>
        <begin position="255"/>
        <end position="278"/>
    </location>
</feature>
<dbReference type="GO" id="GO:0016020">
    <property type="term" value="C:membrane"/>
    <property type="evidence" value="ECO:0007669"/>
    <property type="project" value="UniProtKB-SubCell"/>
</dbReference>
<dbReference type="AlphaFoldDB" id="A0A9D2GJ99"/>
<evidence type="ECO:0000313" key="7">
    <source>
        <dbReference type="EMBL" id="HIZ79586.1"/>
    </source>
</evidence>
<dbReference type="Pfam" id="PF01594">
    <property type="entry name" value="AI-2E_transport"/>
    <property type="match status" value="1"/>
</dbReference>
<organism evidence="7 8">
    <name type="scientific">Candidatus Lachnoclostridium stercorigallinarum</name>
    <dbReference type="NCBI Taxonomy" id="2838634"/>
    <lineage>
        <taxon>Bacteria</taxon>
        <taxon>Bacillati</taxon>
        <taxon>Bacillota</taxon>
        <taxon>Clostridia</taxon>
        <taxon>Lachnospirales</taxon>
        <taxon>Lachnospiraceae</taxon>
    </lineage>
</organism>